<accession>A0A397PDP8</accession>
<protein>
    <submittedName>
        <fullName evidence="1">Uncharacterized protein</fullName>
    </submittedName>
</protein>
<dbReference type="RefSeq" id="WP_119061996.1">
    <property type="nucleotide sequence ID" value="NZ_QXDF01000002.1"/>
</dbReference>
<sequence length="91" mass="9307">MPRAQESAGLSKAATIDLPVGADAGAGASTTFLGELHDKASAISALIEREYAGNIAYAANFSRAQGLITGMAWSPEDAATSWPWPPDASAD</sequence>
<organism evidence="1 2">
    <name type="scientific">Dichotomicrobium thermohalophilum</name>
    <dbReference type="NCBI Taxonomy" id="933063"/>
    <lineage>
        <taxon>Bacteria</taxon>
        <taxon>Pseudomonadati</taxon>
        <taxon>Pseudomonadota</taxon>
        <taxon>Alphaproteobacteria</taxon>
        <taxon>Hyphomicrobiales</taxon>
        <taxon>Hyphomicrobiaceae</taxon>
        <taxon>Dichotomicrobium</taxon>
    </lineage>
</organism>
<proteinExistence type="predicted"/>
<evidence type="ECO:0000313" key="1">
    <source>
        <dbReference type="EMBL" id="RIA47626.1"/>
    </source>
</evidence>
<evidence type="ECO:0000313" key="2">
    <source>
        <dbReference type="Proteomes" id="UP000266273"/>
    </source>
</evidence>
<name>A0A397PDP8_9HYPH</name>
<comment type="caution">
    <text evidence="1">The sequence shown here is derived from an EMBL/GenBank/DDBJ whole genome shotgun (WGS) entry which is preliminary data.</text>
</comment>
<keyword evidence="2" id="KW-1185">Reference proteome</keyword>
<dbReference type="EMBL" id="QXDF01000002">
    <property type="protein sequence ID" value="RIA47626.1"/>
    <property type="molecule type" value="Genomic_DNA"/>
</dbReference>
<dbReference type="AlphaFoldDB" id="A0A397PDP8"/>
<dbReference type="Proteomes" id="UP000266273">
    <property type="component" value="Unassembled WGS sequence"/>
</dbReference>
<reference evidence="1 2" key="1">
    <citation type="submission" date="2018-08" db="EMBL/GenBank/DDBJ databases">
        <title>Genomic Encyclopedia of Archaeal and Bacterial Type Strains, Phase II (KMG-II): from individual species to whole genera.</title>
        <authorList>
            <person name="Goeker M."/>
        </authorList>
    </citation>
    <scope>NUCLEOTIDE SEQUENCE [LARGE SCALE GENOMIC DNA]</scope>
    <source>
        <strain evidence="1 2">DSM 5002</strain>
    </source>
</reference>
<gene>
    <name evidence="1" type="ORF">BXY53_2186</name>
</gene>